<name>A0ABM1E934_PRICU</name>
<dbReference type="InterPro" id="IPR016166">
    <property type="entry name" value="FAD-bd_PCMH"/>
</dbReference>
<evidence type="ECO:0000313" key="11">
    <source>
        <dbReference type="Proteomes" id="UP000695022"/>
    </source>
</evidence>
<comment type="catalytic activity">
    <reaction evidence="7">
        <text>lanosterol + NADPH + H(+) = 24,25-dihydrolanosterol + NADP(+)</text>
        <dbReference type="Rhea" id="RHEA:33919"/>
        <dbReference type="ChEBI" id="CHEBI:15378"/>
        <dbReference type="ChEBI" id="CHEBI:16521"/>
        <dbReference type="ChEBI" id="CHEBI:28113"/>
        <dbReference type="ChEBI" id="CHEBI:57783"/>
        <dbReference type="ChEBI" id="CHEBI:58349"/>
    </reaction>
    <physiologicalReaction direction="left-to-right" evidence="7">
        <dbReference type="Rhea" id="RHEA:33920"/>
    </physiologicalReaction>
</comment>
<evidence type="ECO:0000256" key="3">
    <source>
        <dbReference type="ARBA" id="ARBA00022692"/>
    </source>
</evidence>
<evidence type="ECO:0000259" key="10">
    <source>
        <dbReference type="PROSITE" id="PS51387"/>
    </source>
</evidence>
<dbReference type="PANTHER" id="PTHR10801:SF0">
    <property type="entry name" value="DELTA(24)-STEROL REDUCTASE"/>
    <property type="match status" value="1"/>
</dbReference>
<evidence type="ECO:0000256" key="8">
    <source>
        <dbReference type="ARBA" id="ARBA00052927"/>
    </source>
</evidence>
<reference evidence="12" key="1">
    <citation type="submission" date="2025-08" db="UniProtKB">
        <authorList>
            <consortium name="RefSeq"/>
        </authorList>
    </citation>
    <scope>IDENTIFICATION</scope>
</reference>
<dbReference type="InterPro" id="IPR036318">
    <property type="entry name" value="FAD-bd_PCMH-like_sf"/>
</dbReference>
<dbReference type="PANTHER" id="PTHR10801">
    <property type="entry name" value="24-DEHYDROCHOLESTEROL REDUCTASE"/>
    <property type="match status" value="1"/>
</dbReference>
<evidence type="ECO:0000313" key="12">
    <source>
        <dbReference type="RefSeq" id="XP_014668705.1"/>
    </source>
</evidence>
<feature type="domain" description="FAD-binding PCMH-type" evidence="10">
    <location>
        <begin position="42"/>
        <end position="218"/>
    </location>
</feature>
<evidence type="ECO:0000256" key="9">
    <source>
        <dbReference type="SAM" id="Phobius"/>
    </source>
</evidence>
<organism evidence="11 12">
    <name type="scientific">Priapulus caudatus</name>
    <name type="common">Priapulid worm</name>
    <dbReference type="NCBI Taxonomy" id="37621"/>
    <lineage>
        <taxon>Eukaryota</taxon>
        <taxon>Metazoa</taxon>
        <taxon>Ecdysozoa</taxon>
        <taxon>Scalidophora</taxon>
        <taxon>Priapulida</taxon>
        <taxon>Priapulimorpha</taxon>
        <taxon>Priapulimorphida</taxon>
        <taxon>Priapulidae</taxon>
        <taxon>Priapulus</taxon>
    </lineage>
</organism>
<comment type="catalytic activity">
    <reaction evidence="8">
        <text>5alpha-cholest-8-en-3beta-ol + NADP(+) = zymosterol + NADPH + H(+)</text>
        <dbReference type="Rhea" id="RHEA:36399"/>
        <dbReference type="ChEBI" id="CHEBI:15378"/>
        <dbReference type="ChEBI" id="CHEBI:16608"/>
        <dbReference type="ChEBI" id="CHEBI:18252"/>
        <dbReference type="ChEBI" id="CHEBI:57783"/>
        <dbReference type="ChEBI" id="CHEBI:58349"/>
        <dbReference type="EC" id="1.3.1.72"/>
    </reaction>
    <physiologicalReaction direction="right-to-left" evidence="8">
        <dbReference type="Rhea" id="RHEA:36401"/>
    </physiologicalReaction>
</comment>
<sequence>MGDKGLIEHVIVNHRWVFVCLFLLPMSVVYDFVFYLRNWIVFKLSSAPKRHQQRVADVQTQVRKWINDGADTQMCTARPGWATVSFRRGKYKRTMRKISVNLVDILSVDAEKRLVRVEPLVSMGQITATLSKLGWTLPVLPELDDLTVGGLIMGCGIETSSHKYGLFQETCVAYELVLADGSLIRCSEDENPDLFHAVPWSYGTLGLLVAAELQIVPAKKYVKLDYIPTYTRESMVTTFTEAAARPEKNEFVECIVFGNDHGVVMTANMTDTCEPEKVNVLSRHWKPWFYKHVETFLSRGGSSEYIPLRDYYHRHTRSLFWSLQDIISFGNHPVFRWLFGWMVPPKISLIKLTQLEAVKRLYEERQMIQDMLVPINKLNESLDIFEAETQLYPLWLCPMLVKTTPGFIQPKRGKEEMFVDIGAYGAPKAPQYHAETTTRLIEEYVRSVDGYQMLYADTYQTEEEFRRMFNHTLYDKMRKQLDCEKAFPQVYGKVNKKVRE</sequence>
<protein>
    <recommendedName>
        <fullName evidence="2">Delta(24)-sterol reductase</fullName>
        <ecNumber evidence="2">1.3.1.72</ecNumber>
    </recommendedName>
</protein>
<gene>
    <name evidence="12" type="primary">LOC106809980</name>
</gene>
<dbReference type="SUPFAM" id="SSF56176">
    <property type="entry name" value="FAD-binding/transporter-associated domain-like"/>
    <property type="match status" value="1"/>
</dbReference>
<dbReference type="GeneID" id="106809980"/>
<dbReference type="Proteomes" id="UP000695022">
    <property type="component" value="Unplaced"/>
</dbReference>
<keyword evidence="6 9" id="KW-0472">Membrane</keyword>
<evidence type="ECO:0000256" key="2">
    <source>
        <dbReference type="ARBA" id="ARBA00012405"/>
    </source>
</evidence>
<dbReference type="InterPro" id="IPR006094">
    <property type="entry name" value="Oxid_FAD_bind_N"/>
</dbReference>
<dbReference type="Pfam" id="PF01565">
    <property type="entry name" value="FAD_binding_4"/>
    <property type="match status" value="1"/>
</dbReference>
<evidence type="ECO:0000256" key="1">
    <source>
        <dbReference type="ARBA" id="ARBA00004167"/>
    </source>
</evidence>
<keyword evidence="3 9" id="KW-0812">Transmembrane</keyword>
<proteinExistence type="predicted"/>
<dbReference type="Gene3D" id="3.30.465.10">
    <property type="match status" value="1"/>
</dbReference>
<evidence type="ECO:0000256" key="6">
    <source>
        <dbReference type="ARBA" id="ARBA00023136"/>
    </source>
</evidence>
<dbReference type="PROSITE" id="PS51387">
    <property type="entry name" value="FAD_PCMH"/>
    <property type="match status" value="1"/>
</dbReference>
<dbReference type="InterPro" id="IPR016169">
    <property type="entry name" value="FAD-bd_PCMH_sub2"/>
</dbReference>
<dbReference type="EC" id="1.3.1.72" evidence="2"/>
<accession>A0ABM1E934</accession>
<keyword evidence="11" id="KW-1185">Reference proteome</keyword>
<dbReference type="RefSeq" id="XP_014668705.1">
    <property type="nucleotide sequence ID" value="XM_014813219.1"/>
</dbReference>
<evidence type="ECO:0000256" key="4">
    <source>
        <dbReference type="ARBA" id="ARBA00022989"/>
    </source>
</evidence>
<dbReference type="InterPro" id="IPR040165">
    <property type="entry name" value="Diminuto-like"/>
</dbReference>
<keyword evidence="4 9" id="KW-1133">Transmembrane helix</keyword>
<feature type="transmembrane region" description="Helical" evidence="9">
    <location>
        <begin position="16"/>
        <end position="36"/>
    </location>
</feature>
<evidence type="ECO:0000256" key="7">
    <source>
        <dbReference type="ARBA" id="ARBA00051033"/>
    </source>
</evidence>
<evidence type="ECO:0000256" key="5">
    <source>
        <dbReference type="ARBA" id="ARBA00023002"/>
    </source>
</evidence>
<keyword evidence="5" id="KW-0560">Oxidoreductase</keyword>
<comment type="subcellular location">
    <subcellularLocation>
        <location evidence="1">Membrane</location>
        <topology evidence="1">Single-pass membrane protein</topology>
    </subcellularLocation>
</comment>